<organism evidence="7 8">
    <name type="scientific">Candidatus Ryanbacteria bacterium CG10_big_fil_rev_8_21_14_0_10_43_42</name>
    <dbReference type="NCBI Taxonomy" id="1974864"/>
    <lineage>
        <taxon>Bacteria</taxon>
        <taxon>Candidatus Ryaniibacteriota</taxon>
    </lineage>
</organism>
<keyword evidence="1" id="KW-0805">Transcription regulation</keyword>
<dbReference type="Proteomes" id="UP000229098">
    <property type="component" value="Unassembled WGS sequence"/>
</dbReference>
<dbReference type="InterPro" id="IPR000943">
    <property type="entry name" value="RNA_pol_sigma70"/>
</dbReference>
<dbReference type="Pfam" id="PF04545">
    <property type="entry name" value="Sigma70_r4"/>
    <property type="match status" value="1"/>
</dbReference>
<dbReference type="GO" id="GO:0003677">
    <property type="term" value="F:DNA binding"/>
    <property type="evidence" value="ECO:0007669"/>
    <property type="project" value="UniProtKB-KW"/>
</dbReference>
<evidence type="ECO:0000259" key="6">
    <source>
        <dbReference type="Pfam" id="PF04545"/>
    </source>
</evidence>
<dbReference type="NCBIfam" id="TIGR02937">
    <property type="entry name" value="sigma70-ECF"/>
    <property type="match status" value="1"/>
</dbReference>
<dbReference type="Gene3D" id="1.10.1740.10">
    <property type="match status" value="1"/>
</dbReference>
<feature type="domain" description="RNA polymerase sigma-70 region 2" evidence="5">
    <location>
        <begin position="27"/>
        <end position="94"/>
    </location>
</feature>
<evidence type="ECO:0000259" key="5">
    <source>
        <dbReference type="Pfam" id="PF04542"/>
    </source>
</evidence>
<sequence length="263" mass="30970">MCYYFRKFNLKRGCAMKKKEPKREDVYSTYKNYVEYIASTFYLSVEKQDQAMLAQAGFIGVMEALRDYDPEKNLPLQDYIGMCVKRQIIDCIRSMDIASRYFRKARRDLNTAIQDLTTLYGRPPSKRELQIRLGWDKEYLDEIMSGINYISLEVPIRDDKMSLVVLGDILPDSAQTEETVSRNLYREKLWKALLCLDERKRNILIQYYIEEQTLEEIGCQYDLSPGRISQLRGEAITHVRKELGISGQKEKIIFMNRYLKIGK</sequence>
<dbReference type="InterPro" id="IPR013324">
    <property type="entry name" value="RNA_pol_sigma_r3/r4-like"/>
</dbReference>
<evidence type="ECO:0000256" key="2">
    <source>
        <dbReference type="ARBA" id="ARBA00023082"/>
    </source>
</evidence>
<dbReference type="SUPFAM" id="SSF88946">
    <property type="entry name" value="Sigma2 domain of RNA polymerase sigma factors"/>
    <property type="match status" value="1"/>
</dbReference>
<reference evidence="8" key="1">
    <citation type="submission" date="2017-09" db="EMBL/GenBank/DDBJ databases">
        <title>Depth-based differentiation of microbial function through sediment-hosted aquifers and enrichment of novel symbionts in the deep terrestrial subsurface.</title>
        <authorList>
            <person name="Probst A.J."/>
            <person name="Ladd B."/>
            <person name="Jarett J.K."/>
            <person name="Geller-Mcgrath D.E."/>
            <person name="Sieber C.M.K."/>
            <person name="Emerson J.B."/>
            <person name="Anantharaman K."/>
            <person name="Thomas B.C."/>
            <person name="Malmstrom R."/>
            <person name="Stieglmeier M."/>
            <person name="Klingl A."/>
            <person name="Woyke T."/>
            <person name="Ryan C.M."/>
            <person name="Banfield J.F."/>
        </authorList>
    </citation>
    <scope>NUCLEOTIDE SEQUENCE [LARGE SCALE GENOMIC DNA]</scope>
</reference>
<dbReference type="Gene3D" id="1.20.140.160">
    <property type="match status" value="1"/>
</dbReference>
<dbReference type="InterPro" id="IPR007630">
    <property type="entry name" value="RNA_pol_sigma70_r4"/>
</dbReference>
<dbReference type="PRINTS" id="PR00046">
    <property type="entry name" value="SIGMA70FCT"/>
</dbReference>
<dbReference type="SUPFAM" id="SSF88659">
    <property type="entry name" value="Sigma3 and sigma4 domains of RNA polymerase sigma factors"/>
    <property type="match status" value="2"/>
</dbReference>
<comment type="caution">
    <text evidence="7">The sequence shown here is derived from an EMBL/GenBank/DDBJ whole genome shotgun (WGS) entry which is preliminary data.</text>
</comment>
<evidence type="ECO:0000256" key="3">
    <source>
        <dbReference type="ARBA" id="ARBA00023125"/>
    </source>
</evidence>
<dbReference type="PANTHER" id="PTHR30385:SF7">
    <property type="entry name" value="RNA POLYMERASE SIGMA FACTOR FLIA"/>
    <property type="match status" value="1"/>
</dbReference>
<keyword evidence="4" id="KW-0804">Transcription</keyword>
<dbReference type="Pfam" id="PF04542">
    <property type="entry name" value="Sigma70_r2"/>
    <property type="match status" value="1"/>
</dbReference>
<name>A0A2M8KY11_9BACT</name>
<feature type="domain" description="RNA polymerase sigma-70 region 4" evidence="6">
    <location>
        <begin position="192"/>
        <end position="241"/>
    </location>
</feature>
<dbReference type="InterPro" id="IPR013325">
    <property type="entry name" value="RNA_pol_sigma_r2"/>
</dbReference>
<evidence type="ECO:0000256" key="4">
    <source>
        <dbReference type="ARBA" id="ARBA00023163"/>
    </source>
</evidence>
<gene>
    <name evidence="7" type="ORF">COU90_00760</name>
</gene>
<dbReference type="InterPro" id="IPR007627">
    <property type="entry name" value="RNA_pol_sigma70_r2"/>
</dbReference>
<dbReference type="AlphaFoldDB" id="A0A2M8KY11"/>
<keyword evidence="2" id="KW-0731">Sigma factor</keyword>
<accession>A0A2M8KY11</accession>
<dbReference type="InterPro" id="IPR014284">
    <property type="entry name" value="RNA_pol_sigma-70_dom"/>
</dbReference>
<dbReference type="EMBL" id="PFEF01000003">
    <property type="protein sequence ID" value="PJE64783.1"/>
    <property type="molecule type" value="Genomic_DNA"/>
</dbReference>
<evidence type="ECO:0000313" key="8">
    <source>
        <dbReference type="Proteomes" id="UP000229098"/>
    </source>
</evidence>
<proteinExistence type="predicted"/>
<dbReference type="GO" id="GO:0006352">
    <property type="term" value="P:DNA-templated transcription initiation"/>
    <property type="evidence" value="ECO:0007669"/>
    <property type="project" value="InterPro"/>
</dbReference>
<evidence type="ECO:0008006" key="9">
    <source>
        <dbReference type="Google" id="ProtNLM"/>
    </source>
</evidence>
<evidence type="ECO:0000256" key="1">
    <source>
        <dbReference type="ARBA" id="ARBA00023015"/>
    </source>
</evidence>
<protein>
    <recommendedName>
        <fullName evidence="9">RNA polymerase sigma-70 domain-containing protein</fullName>
    </recommendedName>
</protein>
<evidence type="ECO:0000313" key="7">
    <source>
        <dbReference type="EMBL" id="PJE64783.1"/>
    </source>
</evidence>
<dbReference type="PANTHER" id="PTHR30385">
    <property type="entry name" value="SIGMA FACTOR F FLAGELLAR"/>
    <property type="match status" value="1"/>
</dbReference>
<dbReference type="GO" id="GO:0016987">
    <property type="term" value="F:sigma factor activity"/>
    <property type="evidence" value="ECO:0007669"/>
    <property type="project" value="UniProtKB-KW"/>
</dbReference>
<keyword evidence="3" id="KW-0238">DNA-binding</keyword>